<dbReference type="InterPro" id="IPR043502">
    <property type="entry name" value="DNA/RNA_pol_sf"/>
</dbReference>
<dbReference type="SUPFAM" id="SSF56672">
    <property type="entry name" value="DNA/RNA polymerases"/>
    <property type="match status" value="1"/>
</dbReference>
<dbReference type="FunFam" id="3.30.1490.100:FF:000001">
    <property type="entry name" value="DNA repair protein REV1"/>
    <property type="match status" value="1"/>
</dbReference>
<dbReference type="Pfam" id="PF11799">
    <property type="entry name" value="IMS_C"/>
    <property type="match status" value="1"/>
</dbReference>
<dbReference type="PROSITE" id="PS50172">
    <property type="entry name" value="BRCT"/>
    <property type="match status" value="1"/>
</dbReference>
<dbReference type="CDD" id="cd01701">
    <property type="entry name" value="PolY_Rev1"/>
    <property type="match status" value="1"/>
</dbReference>
<evidence type="ECO:0000259" key="18">
    <source>
        <dbReference type="PROSITE" id="PS50173"/>
    </source>
</evidence>
<dbReference type="Gene3D" id="3.40.1170.60">
    <property type="match status" value="1"/>
</dbReference>
<dbReference type="Pfam" id="PF00817">
    <property type="entry name" value="IMS"/>
    <property type="match status" value="1"/>
</dbReference>
<dbReference type="Pfam" id="PF21999">
    <property type="entry name" value="IMS_HHH_1"/>
    <property type="match status" value="1"/>
</dbReference>
<keyword evidence="11" id="KW-0238">DNA-binding</keyword>
<proteinExistence type="inferred from homology"/>
<protein>
    <recommendedName>
        <fullName evidence="4">DNA repair protein REV1</fullName>
    </recommendedName>
    <alternativeName>
        <fullName evidence="15">Reversionless protein 1</fullName>
    </alternativeName>
</protein>
<dbReference type="InterPro" id="IPR001126">
    <property type="entry name" value="UmuC"/>
</dbReference>
<feature type="region of interest" description="Disordered" evidence="16">
    <location>
        <begin position="866"/>
        <end position="896"/>
    </location>
</feature>
<evidence type="ECO:0000256" key="16">
    <source>
        <dbReference type="SAM" id="MobiDB-lite"/>
    </source>
</evidence>
<evidence type="ECO:0000256" key="9">
    <source>
        <dbReference type="ARBA" id="ARBA00022763"/>
    </source>
</evidence>
<evidence type="ECO:0000256" key="8">
    <source>
        <dbReference type="ARBA" id="ARBA00022723"/>
    </source>
</evidence>
<dbReference type="EMBL" id="KN824290">
    <property type="protein sequence ID" value="KIM29119.1"/>
    <property type="molecule type" value="Genomic_DNA"/>
</dbReference>
<feature type="compositionally biased region" description="Acidic residues" evidence="16">
    <location>
        <begin position="50"/>
        <end position="59"/>
    </location>
</feature>
<dbReference type="CDD" id="cd17719">
    <property type="entry name" value="BRCT_Rev1"/>
    <property type="match status" value="1"/>
</dbReference>
<feature type="compositionally biased region" description="Basic and acidic residues" evidence="16">
    <location>
        <begin position="754"/>
        <end position="771"/>
    </location>
</feature>
<dbReference type="SMART" id="SM00292">
    <property type="entry name" value="BRCT"/>
    <property type="match status" value="1"/>
</dbReference>
<dbReference type="SUPFAM" id="SSF52113">
    <property type="entry name" value="BRCT domain"/>
    <property type="match status" value="1"/>
</dbReference>
<dbReference type="InterPro" id="IPR001357">
    <property type="entry name" value="BRCT_dom"/>
</dbReference>
<organism evidence="19 20">
    <name type="scientific">Serendipita vermifera MAFF 305830</name>
    <dbReference type="NCBI Taxonomy" id="933852"/>
    <lineage>
        <taxon>Eukaryota</taxon>
        <taxon>Fungi</taxon>
        <taxon>Dikarya</taxon>
        <taxon>Basidiomycota</taxon>
        <taxon>Agaricomycotina</taxon>
        <taxon>Agaricomycetes</taxon>
        <taxon>Sebacinales</taxon>
        <taxon>Serendipitaceae</taxon>
        <taxon>Serendipita</taxon>
    </lineage>
</organism>
<keyword evidence="6" id="KW-0808">Transferase</keyword>
<evidence type="ECO:0000256" key="15">
    <source>
        <dbReference type="ARBA" id="ARBA00081902"/>
    </source>
</evidence>
<dbReference type="Gene3D" id="3.30.70.270">
    <property type="match status" value="1"/>
</dbReference>
<dbReference type="Gene3D" id="3.30.1490.100">
    <property type="entry name" value="DNA polymerase, Y-family, little finger domain"/>
    <property type="match status" value="1"/>
</dbReference>
<evidence type="ECO:0000313" key="20">
    <source>
        <dbReference type="Proteomes" id="UP000054097"/>
    </source>
</evidence>
<dbReference type="GO" id="GO:0070987">
    <property type="term" value="P:error-free translesion synthesis"/>
    <property type="evidence" value="ECO:0007669"/>
    <property type="project" value="UniProtKB-ARBA"/>
</dbReference>
<keyword evidence="13" id="KW-0539">Nucleus</keyword>
<dbReference type="PANTHER" id="PTHR45990">
    <property type="entry name" value="DNA REPAIR PROTEIN REV1"/>
    <property type="match status" value="1"/>
</dbReference>
<dbReference type="SUPFAM" id="SSF100879">
    <property type="entry name" value="Lesion bypass DNA polymerase (Y-family), little finger domain"/>
    <property type="match status" value="1"/>
</dbReference>
<evidence type="ECO:0000256" key="5">
    <source>
        <dbReference type="ARBA" id="ARBA00022634"/>
    </source>
</evidence>
<dbReference type="GO" id="GO:0003684">
    <property type="term" value="F:damaged DNA binding"/>
    <property type="evidence" value="ECO:0007669"/>
    <property type="project" value="InterPro"/>
</dbReference>
<reference evidence="19 20" key="1">
    <citation type="submission" date="2014-04" db="EMBL/GenBank/DDBJ databases">
        <authorList>
            <consortium name="DOE Joint Genome Institute"/>
            <person name="Kuo A."/>
            <person name="Zuccaro A."/>
            <person name="Kohler A."/>
            <person name="Nagy L.G."/>
            <person name="Floudas D."/>
            <person name="Copeland A."/>
            <person name="Barry K.W."/>
            <person name="Cichocki N."/>
            <person name="Veneault-Fourrey C."/>
            <person name="LaButti K."/>
            <person name="Lindquist E.A."/>
            <person name="Lipzen A."/>
            <person name="Lundell T."/>
            <person name="Morin E."/>
            <person name="Murat C."/>
            <person name="Sun H."/>
            <person name="Tunlid A."/>
            <person name="Henrissat B."/>
            <person name="Grigoriev I.V."/>
            <person name="Hibbett D.S."/>
            <person name="Martin F."/>
            <person name="Nordberg H.P."/>
            <person name="Cantor M.N."/>
            <person name="Hua S.X."/>
        </authorList>
    </citation>
    <scope>NUCLEOTIDE SEQUENCE [LARGE SCALE GENOMIC DNA]</scope>
    <source>
        <strain evidence="19 20">MAFF 305830</strain>
    </source>
</reference>
<keyword evidence="10" id="KW-0460">Magnesium</keyword>
<evidence type="ECO:0000256" key="3">
    <source>
        <dbReference type="ARBA" id="ARBA00010945"/>
    </source>
</evidence>
<dbReference type="HOGENOM" id="CLU_003901_0_3_1"/>
<name>A0A0C3BAK8_SERVB</name>
<keyword evidence="7" id="KW-0548">Nucleotidyltransferase</keyword>
<dbReference type="InterPro" id="IPR017961">
    <property type="entry name" value="DNA_pol_Y-fam_little_finger"/>
</dbReference>
<dbReference type="Proteomes" id="UP000054097">
    <property type="component" value="Unassembled WGS sequence"/>
</dbReference>
<comment type="function">
    <text evidence="14">Deoxycytidyl transferase involved in DNA repair. Transfers a dCMP residue from dCTP to the 3'-end of a DNA primer in a template-dependent reaction. May assist in the first step in the bypass of abasic lesions by the insertion of a nucleotide opposite the lesion. Required for normal induction of mutations by physical and chemical agents. Involved in mitochondrial DNA mutagenesis.</text>
</comment>
<dbReference type="InterPro" id="IPR038401">
    <property type="entry name" value="Rev1_C_sf"/>
</dbReference>
<dbReference type="Pfam" id="PF16589">
    <property type="entry name" value="BRCT_2"/>
    <property type="match status" value="1"/>
</dbReference>
<dbReference type="Gene3D" id="1.20.58.1280">
    <property type="entry name" value="DNA repair protein Rev1, C-terminal domain"/>
    <property type="match status" value="1"/>
</dbReference>
<feature type="region of interest" description="Disordered" evidence="16">
    <location>
        <begin position="1"/>
        <end position="59"/>
    </location>
</feature>
<dbReference type="OrthoDB" id="427711at2759"/>
<accession>A0A0C3BAK8</accession>
<dbReference type="GO" id="GO:0006281">
    <property type="term" value="P:DNA repair"/>
    <property type="evidence" value="ECO:0007669"/>
    <property type="project" value="UniProtKB-KW"/>
</dbReference>
<gene>
    <name evidence="19" type="ORF">M408DRAFT_23324</name>
</gene>
<dbReference type="InterPro" id="IPR053848">
    <property type="entry name" value="IMS_HHH_1"/>
</dbReference>
<dbReference type="Pfam" id="PF16727">
    <property type="entry name" value="REV1_C"/>
    <property type="match status" value="1"/>
</dbReference>
<feature type="region of interest" description="Disordered" evidence="16">
    <location>
        <begin position="1028"/>
        <end position="1050"/>
    </location>
</feature>
<evidence type="ECO:0000259" key="17">
    <source>
        <dbReference type="PROSITE" id="PS50172"/>
    </source>
</evidence>
<dbReference type="GO" id="GO:0017125">
    <property type="term" value="F:deoxycytidyl transferase activity"/>
    <property type="evidence" value="ECO:0007669"/>
    <property type="project" value="TreeGrafter"/>
</dbReference>
<dbReference type="Gene3D" id="1.10.150.20">
    <property type="entry name" value="5' to 3' exonuclease, C-terminal subdomain"/>
    <property type="match status" value="1"/>
</dbReference>
<keyword evidence="20" id="KW-1185">Reference proteome</keyword>
<dbReference type="Gene3D" id="3.40.50.10190">
    <property type="entry name" value="BRCT domain"/>
    <property type="match status" value="1"/>
</dbReference>
<evidence type="ECO:0000256" key="7">
    <source>
        <dbReference type="ARBA" id="ARBA00022695"/>
    </source>
</evidence>
<dbReference type="GO" id="GO:0005634">
    <property type="term" value="C:nucleus"/>
    <property type="evidence" value="ECO:0007669"/>
    <property type="project" value="UniProtKB-SubCell"/>
</dbReference>
<feature type="domain" description="UmuC" evidence="18">
    <location>
        <begin position="374"/>
        <end position="575"/>
    </location>
</feature>
<dbReference type="InterPro" id="IPR043128">
    <property type="entry name" value="Rev_trsase/Diguanyl_cyclase"/>
</dbReference>
<dbReference type="AlphaFoldDB" id="A0A0C3BAK8"/>
<evidence type="ECO:0000256" key="12">
    <source>
        <dbReference type="ARBA" id="ARBA00023204"/>
    </source>
</evidence>
<feature type="region of interest" description="Disordered" evidence="16">
    <location>
        <begin position="314"/>
        <end position="341"/>
    </location>
</feature>
<dbReference type="PROSITE" id="PS50173">
    <property type="entry name" value="UMUC"/>
    <property type="match status" value="1"/>
</dbReference>
<dbReference type="GO" id="GO:0042276">
    <property type="term" value="P:error-prone translesion synthesis"/>
    <property type="evidence" value="ECO:0007669"/>
    <property type="project" value="TreeGrafter"/>
</dbReference>
<keyword evidence="5" id="KW-0237">DNA synthesis</keyword>
<keyword evidence="9" id="KW-0227">DNA damage</keyword>
<evidence type="ECO:0000256" key="13">
    <source>
        <dbReference type="ARBA" id="ARBA00023242"/>
    </source>
</evidence>
<dbReference type="InterPro" id="IPR036420">
    <property type="entry name" value="BRCT_dom_sf"/>
</dbReference>
<comment type="subcellular location">
    <subcellularLocation>
        <location evidence="2">Nucleus</location>
    </subcellularLocation>
</comment>
<dbReference type="FunFam" id="3.40.50.10190:FF:000011">
    <property type="entry name" value="DNA repair protein REV1"/>
    <property type="match status" value="1"/>
</dbReference>
<evidence type="ECO:0000256" key="6">
    <source>
        <dbReference type="ARBA" id="ARBA00022679"/>
    </source>
</evidence>
<dbReference type="STRING" id="933852.A0A0C3BAK8"/>
<dbReference type="GO" id="GO:0046872">
    <property type="term" value="F:metal ion binding"/>
    <property type="evidence" value="ECO:0007669"/>
    <property type="project" value="UniProtKB-KW"/>
</dbReference>
<dbReference type="Gene3D" id="6.10.250.1490">
    <property type="match status" value="1"/>
</dbReference>
<evidence type="ECO:0000313" key="19">
    <source>
        <dbReference type="EMBL" id="KIM29119.1"/>
    </source>
</evidence>
<evidence type="ECO:0000256" key="11">
    <source>
        <dbReference type="ARBA" id="ARBA00023125"/>
    </source>
</evidence>
<dbReference type="InterPro" id="IPR031991">
    <property type="entry name" value="Rev1_C"/>
</dbReference>
<dbReference type="PANTHER" id="PTHR45990:SF1">
    <property type="entry name" value="DNA REPAIR PROTEIN REV1"/>
    <property type="match status" value="1"/>
</dbReference>
<feature type="domain" description="BRCT" evidence="17">
    <location>
        <begin position="107"/>
        <end position="195"/>
    </location>
</feature>
<evidence type="ECO:0000256" key="10">
    <source>
        <dbReference type="ARBA" id="ARBA00022842"/>
    </source>
</evidence>
<evidence type="ECO:0000256" key="1">
    <source>
        <dbReference type="ARBA" id="ARBA00001946"/>
    </source>
</evidence>
<dbReference type="InterPro" id="IPR036775">
    <property type="entry name" value="DNA_pol_Y-fam_lit_finger_sf"/>
</dbReference>
<sequence length="1171" mass="129429">MKSSQSTDYFEDDQEDFKDALMQMDVDSLPAKADSPTRVALPEKRKLEQLEEGDEEESDVNPHILATMRQKTDKNDIYGASVFGDYGQYMARKRAKLQIQNADMTEKKSNIFEGIEIYINGRVEPSLQELRGMIVEHGGIFHAYLTKKSLVTHILAMNLTPAKVKEFARMRVARPAWIVESVKAGFLLPWTDFKLVIDQRADLAQGKRGDQTLLRPVQASQLGKADQAAGKPATTIKDPIYMTDPVTMEQAARIPSYALNKSNLAAQRLMAQPGWKQENTATSGTKFINNYYENSRLHHLSMWKAELKDLVSRAREQNDSADGPSSGDADEIQTRKQMGHGVSMKGAELLKTWEASSPSKKGKETAQPVLQRVYMHCDFDSFFVAASLLAHPEHRGKPTVVCHSQSTGEGAASTSEVASSSYEARATGIHNGMSLGQARQLCPEVITLPYEFERYKELSLKFYTILLSFTDELQAVSVDEALLDVSHAVANLKVQTLSQDPASVTTDFAKLLAEQIRARVLEVTQCQISIGIGENLLLARIASRRAKPAGSYHLLAQDAEQFLAPLPLDMIWGVGHATKVKAEEKLQIKTIGDILPKPRTSLVRIFGPAMGDKLYKAARGLDDSKLQLDQKRKSVSAEINFGIRFEANDQAALFMRKLGQEVASRLQAIDMKGRLLTIKIMKRHPEAPVEPPKFMGHGICEQFSKSVPLVDASNSSGATHDGSIIGEAAWKLLDSFNFDPRELRGLGLQVTKLEGKEGTTTESEPKLESGQKKLSFPASPDKGAKSTSDQAEPVVDGELSTSFEGLTAETLDRATLDELPEDIREEILGQLRESANKVVEVPDAQAKQPVPVIAPVDDDIVEVPGPSSLASETPRAQQKAAGAVSASNTPTKSVGHITRQLHPKTKTILAPNTSILFTKQKEANQTSREELQELGIDPDWYFDLPKDLQREQLLHGRESARKKKFGSKGLMNLAERAGSPSMAKAGGFGFGLDRGRLARSPSIDAPRNEGVKLEVKFPEMVALNLASRAEQADQGAKSHTKNPNKPNPPTDLVNMGDIQAHIKRWVVTCHKGQLAPSPADIDALRKWLIKCLKMEGTGTGIEKATIIMKWWRELLRAHWGEVRDTKSMKFDEEKLGGIEQVNEAWWRTFWETKAEMDIVVRDMIGGKLSLK</sequence>
<keyword evidence="12" id="KW-0234">DNA repair</keyword>
<evidence type="ECO:0000256" key="14">
    <source>
        <dbReference type="ARBA" id="ARBA00058985"/>
    </source>
</evidence>
<feature type="region of interest" description="Disordered" evidence="16">
    <location>
        <begin position="754"/>
        <end position="802"/>
    </location>
</feature>
<comment type="cofactor">
    <cofactor evidence="1">
        <name>Mg(2+)</name>
        <dbReference type="ChEBI" id="CHEBI:18420"/>
    </cofactor>
</comment>
<evidence type="ECO:0000256" key="4">
    <source>
        <dbReference type="ARBA" id="ARBA00020399"/>
    </source>
</evidence>
<comment type="similarity">
    <text evidence="3">Belongs to the DNA polymerase type-Y family.</text>
</comment>
<keyword evidence="8" id="KW-0479">Metal-binding</keyword>
<reference evidence="20" key="2">
    <citation type="submission" date="2015-01" db="EMBL/GenBank/DDBJ databases">
        <title>Evolutionary Origins and Diversification of the Mycorrhizal Mutualists.</title>
        <authorList>
            <consortium name="DOE Joint Genome Institute"/>
            <consortium name="Mycorrhizal Genomics Consortium"/>
            <person name="Kohler A."/>
            <person name="Kuo A."/>
            <person name="Nagy L.G."/>
            <person name="Floudas D."/>
            <person name="Copeland A."/>
            <person name="Barry K.W."/>
            <person name="Cichocki N."/>
            <person name="Veneault-Fourrey C."/>
            <person name="LaButti K."/>
            <person name="Lindquist E.A."/>
            <person name="Lipzen A."/>
            <person name="Lundell T."/>
            <person name="Morin E."/>
            <person name="Murat C."/>
            <person name="Riley R."/>
            <person name="Ohm R."/>
            <person name="Sun H."/>
            <person name="Tunlid A."/>
            <person name="Henrissat B."/>
            <person name="Grigoriev I.V."/>
            <person name="Hibbett D.S."/>
            <person name="Martin F."/>
        </authorList>
    </citation>
    <scope>NUCLEOTIDE SEQUENCE [LARGE SCALE GENOMIC DNA]</scope>
    <source>
        <strain evidence="20">MAFF 305830</strain>
    </source>
</reference>
<dbReference type="GO" id="GO:0003887">
    <property type="term" value="F:DNA-directed DNA polymerase activity"/>
    <property type="evidence" value="ECO:0007669"/>
    <property type="project" value="InterPro"/>
</dbReference>
<evidence type="ECO:0000256" key="2">
    <source>
        <dbReference type="ARBA" id="ARBA00004123"/>
    </source>
</evidence>